<protein>
    <submittedName>
        <fullName evidence="1">Uncharacterized protein</fullName>
    </submittedName>
</protein>
<evidence type="ECO:0000313" key="2">
    <source>
        <dbReference type="Proteomes" id="UP000061569"/>
    </source>
</evidence>
<proteinExistence type="predicted"/>
<dbReference type="EMBL" id="CP013140">
    <property type="protein sequence ID" value="ALN55913.1"/>
    <property type="molecule type" value="Genomic_DNA"/>
</dbReference>
<dbReference type="PATRIC" id="fig|69.6.peg.549"/>
<gene>
    <name evidence="1" type="ORF">GLE_0555</name>
</gene>
<dbReference type="Pfam" id="PF20383">
    <property type="entry name" value="DUF6678"/>
    <property type="match status" value="1"/>
</dbReference>
<organism evidence="1 2">
    <name type="scientific">Lysobacter enzymogenes</name>
    <dbReference type="NCBI Taxonomy" id="69"/>
    <lineage>
        <taxon>Bacteria</taxon>
        <taxon>Pseudomonadati</taxon>
        <taxon>Pseudomonadota</taxon>
        <taxon>Gammaproteobacteria</taxon>
        <taxon>Lysobacterales</taxon>
        <taxon>Lysobacteraceae</taxon>
        <taxon>Lysobacter</taxon>
    </lineage>
</organism>
<reference evidence="1 2" key="1">
    <citation type="submission" date="2015-11" db="EMBL/GenBank/DDBJ databases">
        <title>Genome sequences of Lysobacter enzymogenes strain C3 and Lysobacter antibioticus ATCC 29479.</title>
        <authorList>
            <person name="Kobayashi D.Y."/>
        </authorList>
    </citation>
    <scope>NUCLEOTIDE SEQUENCE [LARGE SCALE GENOMIC DNA]</scope>
    <source>
        <strain evidence="1 2">C3</strain>
    </source>
</reference>
<accession>A0A0S2DBK9</accession>
<name>A0A0S2DBK9_LYSEN</name>
<dbReference type="AlphaFoldDB" id="A0A0S2DBK9"/>
<dbReference type="KEGG" id="lez:GLE_0555"/>
<dbReference type="OrthoDB" id="885989at2"/>
<dbReference type="InterPro" id="IPR046500">
    <property type="entry name" value="DUF6678"/>
</dbReference>
<dbReference type="Proteomes" id="UP000061569">
    <property type="component" value="Chromosome"/>
</dbReference>
<sequence length="115" mass="12387">MQWDAIVAVVRELRLKARVKPRGSPPPPEWTTFLIVPVPGYVESSGCGPLPFREVEWIEIDPVRVTERGRLLAPAVENLAGELLSRLTALGLQAQGGEGAKVRVAAGEPNARPAS</sequence>
<evidence type="ECO:0000313" key="1">
    <source>
        <dbReference type="EMBL" id="ALN55913.1"/>
    </source>
</evidence>